<dbReference type="PANTHER" id="PTHR23028">
    <property type="entry name" value="ACETYLTRANSFERASE"/>
    <property type="match status" value="1"/>
</dbReference>
<dbReference type="InterPro" id="IPR050879">
    <property type="entry name" value="Acyltransferase_3"/>
</dbReference>
<proteinExistence type="predicted"/>
<feature type="transmembrane region" description="Helical" evidence="1">
    <location>
        <begin position="259"/>
        <end position="277"/>
    </location>
</feature>
<feature type="transmembrane region" description="Helical" evidence="1">
    <location>
        <begin position="215"/>
        <end position="231"/>
    </location>
</feature>
<dbReference type="Proteomes" id="UP000598820">
    <property type="component" value="Unassembled WGS sequence"/>
</dbReference>
<feature type="transmembrane region" description="Helical" evidence="1">
    <location>
        <begin position="29"/>
        <end position="53"/>
    </location>
</feature>
<feature type="transmembrane region" description="Helical" evidence="1">
    <location>
        <begin position="146"/>
        <end position="165"/>
    </location>
</feature>
<feature type="transmembrane region" description="Helical" evidence="1">
    <location>
        <begin position="308"/>
        <end position="331"/>
    </location>
</feature>
<feature type="transmembrane region" description="Helical" evidence="1">
    <location>
        <begin position="284"/>
        <end position="302"/>
    </location>
</feature>
<keyword evidence="1" id="KW-0812">Transmembrane</keyword>
<evidence type="ECO:0000313" key="3">
    <source>
        <dbReference type="EMBL" id="MBD2700710.1"/>
    </source>
</evidence>
<dbReference type="GO" id="GO:0016747">
    <property type="term" value="F:acyltransferase activity, transferring groups other than amino-acyl groups"/>
    <property type="evidence" value="ECO:0007669"/>
    <property type="project" value="InterPro"/>
</dbReference>
<dbReference type="InterPro" id="IPR002656">
    <property type="entry name" value="Acyl_transf_3_dom"/>
</dbReference>
<feature type="transmembrane region" description="Helical" evidence="1">
    <location>
        <begin position="74"/>
        <end position="92"/>
    </location>
</feature>
<evidence type="ECO:0000256" key="1">
    <source>
        <dbReference type="SAM" id="Phobius"/>
    </source>
</evidence>
<dbReference type="EMBL" id="JACWZY010000005">
    <property type="protein sequence ID" value="MBD2700710.1"/>
    <property type="molecule type" value="Genomic_DNA"/>
</dbReference>
<dbReference type="AlphaFoldDB" id="A0A927AS51"/>
<evidence type="ECO:0000259" key="2">
    <source>
        <dbReference type="Pfam" id="PF01757"/>
    </source>
</evidence>
<feature type="transmembrane region" description="Helical" evidence="1">
    <location>
        <begin position="375"/>
        <end position="396"/>
    </location>
</feature>
<feature type="transmembrane region" description="Helical" evidence="1">
    <location>
        <begin position="343"/>
        <end position="363"/>
    </location>
</feature>
<name>A0A927AS51_9BACT</name>
<protein>
    <submittedName>
        <fullName evidence="3">Acyltransferase</fullName>
    </submittedName>
</protein>
<dbReference type="RefSeq" id="WP_190886565.1">
    <property type="nucleotide sequence ID" value="NZ_JACWZY010000005.1"/>
</dbReference>
<sequence length="443" mass="50969">MASGGIIQIKDSFNNQNYPNNMNYIINKILLGPVALLPAICVIAVSLLTTTAISKSKYLTLQPVKYENLDGLKGYLAVIVFISHSATWYFYLRTGNWWAPPSNLYIQMTNLSVSMFFMMSGLLFFNKMIKGEINWLNLYISRILRLVPIYALAIIFLFVIIGFLSKFSFSDKESFLTLISQFSKWILFTIKDAPNINNFQNTGVIICYVPWTLRYEWFFYLTLPVLSFLLFRNKPSISAILITICILFFIIPYKDYLYMYFTYFVGGIIAALLVNFGKFSQRTTHWVFSGIIFILALIVAVIKPYQLLPLIIFSVIFCIITGGNTLFGFLSNKGARLLGQLSYGIYMFHGLLLFCLFRFGLGFEKAAKLTSLEHWSLVVMITPIIVLVAFILHVNIELPVIQLTPIVYKTIRDLLNTIEQKITIVWHKILNSKFLSEKWNQNY</sequence>
<keyword evidence="1" id="KW-0472">Membrane</keyword>
<organism evidence="3 4">
    <name type="scientific">Spirosoma profusum</name>
    <dbReference type="NCBI Taxonomy" id="2771354"/>
    <lineage>
        <taxon>Bacteria</taxon>
        <taxon>Pseudomonadati</taxon>
        <taxon>Bacteroidota</taxon>
        <taxon>Cytophagia</taxon>
        <taxon>Cytophagales</taxon>
        <taxon>Cytophagaceae</taxon>
        <taxon>Spirosoma</taxon>
    </lineage>
</organism>
<keyword evidence="3" id="KW-0012">Acyltransferase</keyword>
<accession>A0A927AS51</accession>
<keyword evidence="3" id="KW-0808">Transferase</keyword>
<reference evidence="3" key="1">
    <citation type="submission" date="2020-09" db="EMBL/GenBank/DDBJ databases">
        <authorList>
            <person name="Kim M.K."/>
        </authorList>
    </citation>
    <scope>NUCLEOTIDE SEQUENCE</scope>
    <source>
        <strain evidence="3">BT702</strain>
    </source>
</reference>
<comment type="caution">
    <text evidence="3">The sequence shown here is derived from an EMBL/GenBank/DDBJ whole genome shotgun (WGS) entry which is preliminary data.</text>
</comment>
<feature type="domain" description="Acyltransferase 3" evidence="2">
    <location>
        <begin position="67"/>
        <end position="393"/>
    </location>
</feature>
<evidence type="ECO:0000313" key="4">
    <source>
        <dbReference type="Proteomes" id="UP000598820"/>
    </source>
</evidence>
<dbReference type="Pfam" id="PF01757">
    <property type="entry name" value="Acyl_transf_3"/>
    <property type="match status" value="1"/>
</dbReference>
<keyword evidence="4" id="KW-1185">Reference proteome</keyword>
<gene>
    <name evidence="3" type="ORF">IC229_08685</name>
</gene>
<keyword evidence="1" id="KW-1133">Transmembrane helix</keyword>
<feature type="transmembrane region" description="Helical" evidence="1">
    <location>
        <begin position="236"/>
        <end position="253"/>
    </location>
</feature>
<feature type="transmembrane region" description="Helical" evidence="1">
    <location>
        <begin position="104"/>
        <end position="125"/>
    </location>
</feature>